<evidence type="ECO:0000313" key="2">
    <source>
        <dbReference type="Proteomes" id="UP000033966"/>
    </source>
</evidence>
<proteinExistence type="predicted"/>
<accession>A0A0G1L6Y6</accession>
<gene>
    <name evidence="1" type="ORF">UW92_C0010G0014</name>
</gene>
<dbReference type="AlphaFoldDB" id="A0A0G1L6Y6"/>
<comment type="caution">
    <text evidence="1">The sequence shown here is derived from an EMBL/GenBank/DDBJ whole genome shotgun (WGS) entry which is preliminary data.</text>
</comment>
<organism evidence="1 2">
    <name type="scientific">Candidatus Jorgensenbacteria bacterium GW2011_GWA2_45_13</name>
    <dbReference type="NCBI Taxonomy" id="1618662"/>
    <lineage>
        <taxon>Bacteria</taxon>
        <taxon>Candidatus Joergenseniibacteriota</taxon>
    </lineage>
</organism>
<sequence length="56" mass="6636">MDHKNHNQKVENGLYKCPECGLHYEDKEQSEKCKTWCKEHKSCNLEITSQAIENKK</sequence>
<reference evidence="1 2" key="1">
    <citation type="journal article" date="2015" name="Nature">
        <title>rRNA introns, odd ribosomes, and small enigmatic genomes across a large radiation of phyla.</title>
        <authorList>
            <person name="Brown C.T."/>
            <person name="Hug L.A."/>
            <person name="Thomas B.C."/>
            <person name="Sharon I."/>
            <person name="Castelle C.J."/>
            <person name="Singh A."/>
            <person name="Wilkins M.J."/>
            <person name="Williams K.H."/>
            <person name="Banfield J.F."/>
        </authorList>
    </citation>
    <scope>NUCLEOTIDE SEQUENCE [LARGE SCALE GENOMIC DNA]</scope>
</reference>
<protein>
    <submittedName>
        <fullName evidence="1">Uncharacterized protein</fullName>
    </submittedName>
</protein>
<evidence type="ECO:0000313" key="1">
    <source>
        <dbReference type="EMBL" id="KKT91585.1"/>
    </source>
</evidence>
<dbReference type="EMBL" id="LCKF01000010">
    <property type="protein sequence ID" value="KKT91585.1"/>
    <property type="molecule type" value="Genomic_DNA"/>
</dbReference>
<dbReference type="Proteomes" id="UP000033966">
    <property type="component" value="Unassembled WGS sequence"/>
</dbReference>
<name>A0A0G1L6Y6_9BACT</name>